<evidence type="ECO:0000313" key="2">
    <source>
        <dbReference type="Proteomes" id="UP001519296"/>
    </source>
</evidence>
<dbReference type="RefSeq" id="WP_209628675.1">
    <property type="nucleotide sequence ID" value="NZ_PRDG01000005.1"/>
</dbReference>
<organism evidence="1 2">
    <name type="scientific">Streptococcus oricebi</name>
    <dbReference type="NCBI Taxonomy" id="1547447"/>
    <lineage>
        <taxon>Bacteria</taxon>
        <taxon>Bacillati</taxon>
        <taxon>Bacillota</taxon>
        <taxon>Bacilli</taxon>
        <taxon>Lactobacillales</taxon>
        <taxon>Streptococcaceae</taxon>
        <taxon>Streptococcus</taxon>
    </lineage>
</organism>
<evidence type="ECO:0008006" key="3">
    <source>
        <dbReference type="Google" id="ProtNLM"/>
    </source>
</evidence>
<keyword evidence="2" id="KW-1185">Reference proteome</keyword>
<protein>
    <recommendedName>
        <fullName evidence="3">DUF1398 domain-containing protein</fullName>
    </recommendedName>
</protein>
<reference evidence="1 2" key="1">
    <citation type="submission" date="2018-02" db="EMBL/GenBank/DDBJ databases">
        <title>Draft genome sequence of Streptococcus oricebi CCUG 70868T type strain.</title>
        <authorList>
            <person name="Mendez V."/>
            <person name="Salva-Serra F."/>
            <person name="Jaen-Luchoro D."/>
            <person name="Gonzales-Siles L."/>
            <person name="Karlsson R."/>
            <person name="Engstrom-Jakobsson H."/>
            <person name="Busquets A."/>
            <person name="Gomila M."/>
            <person name="Pineiro-Iglesias B."/>
            <person name="Bennasar-Figueras A."/>
            <person name="Seeger M."/>
            <person name="Moore E."/>
        </authorList>
    </citation>
    <scope>NUCLEOTIDE SEQUENCE [LARGE SCALE GENOMIC DNA]</scope>
    <source>
        <strain evidence="1 2">CCUG 70868</strain>
    </source>
</reference>
<comment type="caution">
    <text evidence="1">The sequence shown here is derived from an EMBL/GenBank/DDBJ whole genome shotgun (WGS) entry which is preliminary data.</text>
</comment>
<accession>A0ABS5B5E2</accession>
<gene>
    <name evidence="1" type="ORF">C4K46_08900</name>
</gene>
<evidence type="ECO:0000313" key="1">
    <source>
        <dbReference type="EMBL" id="MBP2624054.1"/>
    </source>
</evidence>
<dbReference type="Proteomes" id="UP001519296">
    <property type="component" value="Unassembled WGS sequence"/>
</dbReference>
<sequence>MKFKTRELSLKNVIGFHLAVDFKKDVFKQVVDGATAFKKEMLQNGYYTDGPAYFTYLPGQETISVFTTIGNKVNLVGETPSNVFFQEQLAFTTAYYYRHYDQEEPIPYEAIQEEIEKAGLDLKNIYHVVLNLYGDSIIDLYCEVE</sequence>
<dbReference type="EMBL" id="PRDG01000005">
    <property type="protein sequence ID" value="MBP2624054.1"/>
    <property type="molecule type" value="Genomic_DNA"/>
</dbReference>
<name>A0ABS5B5E2_9STRE</name>
<proteinExistence type="predicted"/>